<accession>A0A1I7SQN2</accession>
<dbReference type="Proteomes" id="UP000095284">
    <property type="component" value="Unplaced"/>
</dbReference>
<feature type="region of interest" description="Disordered" evidence="1">
    <location>
        <begin position="290"/>
        <end position="319"/>
    </location>
</feature>
<evidence type="ECO:0000256" key="1">
    <source>
        <dbReference type="SAM" id="MobiDB-lite"/>
    </source>
</evidence>
<proteinExistence type="predicted"/>
<feature type="region of interest" description="Disordered" evidence="1">
    <location>
        <begin position="204"/>
        <end position="223"/>
    </location>
</feature>
<protein>
    <submittedName>
        <fullName evidence="3">3'-5' exonuclease domain-containing protein</fullName>
    </submittedName>
</protein>
<feature type="compositionally biased region" description="Gly residues" evidence="1">
    <location>
        <begin position="296"/>
        <end position="305"/>
    </location>
</feature>
<dbReference type="WBParaSite" id="BXY_1534500.1">
    <property type="protein sequence ID" value="BXY_1534500.1"/>
    <property type="gene ID" value="BXY_1534500"/>
</dbReference>
<organism evidence="2 3">
    <name type="scientific">Bursaphelenchus xylophilus</name>
    <name type="common">Pinewood nematode worm</name>
    <name type="synonym">Aphelenchoides xylophilus</name>
    <dbReference type="NCBI Taxonomy" id="6326"/>
    <lineage>
        <taxon>Eukaryota</taxon>
        <taxon>Metazoa</taxon>
        <taxon>Ecdysozoa</taxon>
        <taxon>Nematoda</taxon>
        <taxon>Chromadorea</taxon>
        <taxon>Rhabditida</taxon>
        <taxon>Tylenchina</taxon>
        <taxon>Tylenchomorpha</taxon>
        <taxon>Aphelenchoidea</taxon>
        <taxon>Aphelenchoididae</taxon>
        <taxon>Bursaphelenchus</taxon>
    </lineage>
</organism>
<name>A0A1I7SQN2_BURXY</name>
<evidence type="ECO:0000313" key="2">
    <source>
        <dbReference type="Proteomes" id="UP000095284"/>
    </source>
</evidence>
<evidence type="ECO:0000313" key="3">
    <source>
        <dbReference type="WBParaSite" id="BXY_1534500.1"/>
    </source>
</evidence>
<sequence length="319" mass="35201">MAIPAHTFKTWFLGRHVVADIDVDNFEEACFSLIRQQKEIIMDAEVYSTHVRMKSQRNACYDFPVVNFVDVIRIGNLPTVFGLLMSSAKSRYSVYFFSIRPFTDKEQVIYQQLFSSGHADPHFPVLMDTESALLMLRSAVPRIIGFSRNDKEKKGGGGGGGVCLGSMPIHLIRMERSEPADLFLRPVPFSRRVGRIRDSRRLNSNLSTKNRNSPYPHYGNPVCSSRRHRCPSVELVGVEKGGARGRLNSSPAPRRLVAQLPSFSGRVGGATAFLIRSAFSSACFGPKSPCVPPFPGGGGGGGRRPSGGRTSRRRQRGAK</sequence>
<dbReference type="AlphaFoldDB" id="A0A1I7SQN2"/>
<reference evidence="3" key="1">
    <citation type="submission" date="2016-11" db="UniProtKB">
        <authorList>
            <consortium name="WormBaseParasite"/>
        </authorList>
    </citation>
    <scope>IDENTIFICATION</scope>
</reference>
<feature type="compositionally biased region" description="Polar residues" evidence="1">
    <location>
        <begin position="204"/>
        <end position="213"/>
    </location>
</feature>
<feature type="compositionally biased region" description="Basic residues" evidence="1">
    <location>
        <begin position="310"/>
        <end position="319"/>
    </location>
</feature>